<dbReference type="PANTHER" id="PTHR46248:SF4">
    <property type="entry name" value="OS01G0147800 PROTEIN"/>
    <property type="match status" value="1"/>
</dbReference>
<name>A0A2K1LBN1_PHYPA</name>
<evidence type="ECO:0000259" key="3">
    <source>
        <dbReference type="Pfam" id="PF14389"/>
    </source>
</evidence>
<organism evidence="4">
    <name type="scientific">Physcomitrium patens</name>
    <name type="common">Spreading-leaved earth moss</name>
    <name type="synonym">Physcomitrella patens</name>
    <dbReference type="NCBI Taxonomy" id="3218"/>
    <lineage>
        <taxon>Eukaryota</taxon>
        <taxon>Viridiplantae</taxon>
        <taxon>Streptophyta</taxon>
        <taxon>Embryophyta</taxon>
        <taxon>Bryophyta</taxon>
        <taxon>Bryophytina</taxon>
        <taxon>Bryopsida</taxon>
        <taxon>Funariidae</taxon>
        <taxon>Funariales</taxon>
        <taxon>Funariaceae</taxon>
        <taxon>Physcomitrium</taxon>
    </lineage>
</organism>
<dbReference type="Gramene" id="Pp3c1_40180V3.1">
    <property type="protein sequence ID" value="Pp3c1_40180V3.1"/>
    <property type="gene ID" value="Pp3c1_40180"/>
</dbReference>
<feature type="compositionally biased region" description="Polar residues" evidence="2">
    <location>
        <begin position="248"/>
        <end position="258"/>
    </location>
</feature>
<proteinExistence type="predicted"/>
<protein>
    <recommendedName>
        <fullName evidence="3">Ternary complex factor MIP1 leucine-zipper domain-containing protein</fullName>
    </recommendedName>
</protein>
<dbReference type="STRING" id="3218.A0A2K1LBN1"/>
<dbReference type="InterPro" id="IPR025757">
    <property type="entry name" value="MIP1_Leuzipper"/>
</dbReference>
<evidence type="ECO:0000313" key="4">
    <source>
        <dbReference type="EMBL" id="PNR63433.1"/>
    </source>
</evidence>
<evidence type="ECO:0000313" key="5">
    <source>
        <dbReference type="EnsemblPlants" id="Pp3c1_40180V3.1"/>
    </source>
</evidence>
<evidence type="ECO:0000256" key="2">
    <source>
        <dbReference type="SAM" id="MobiDB-lite"/>
    </source>
</evidence>
<keyword evidence="1" id="KW-0175">Coiled coil</keyword>
<dbReference type="PaxDb" id="3218-PP1S163_107V6.1"/>
<feature type="compositionally biased region" description="Polar residues" evidence="2">
    <location>
        <begin position="346"/>
        <end position="366"/>
    </location>
</feature>
<dbReference type="Proteomes" id="UP000006727">
    <property type="component" value="Chromosome 1"/>
</dbReference>
<sequence>MGRKRRVQAEKTHQVDLCEESSMQEIPYDVSHTPIDYDGPVIVNESRAKISEKDRRGERREQRVALEKDIVRLQKKLMFEVNMRNALNRGLSRPLGSLPRIYASLPLETRELLLEVAVLEEEIMSLEKQAVYLEKEILSDASIMEKELIYQDPHQMLSPEKLEILVSTLVSSKDSARIFSKPSLSPRKSIDQENNISKPLLCVGRSAENKSSPKSMSIHSRNSVNNGSPIKSPASPCNSSDPRRITTTKHQSQRNSLFEKTPPGDSRDLKSRKISPIRKEHHDSSLFDRHTAPLIPMKPSAPKVECTSLMSPLPVSPCGVGKCFTRPSRVETGDRKPPVRAHAQSRRNCMISNIVSTADRTLQAPTTPRPMGDDKGRGGPAKRSPRQSRQPLSHGTPRTIKASAITIEQKMDHTHKTSSVRKIGTPLNCESRPKIVYQNDVSGGACKYNLNHVVIPNTKGLDEDDKSISLPLDLEKVIVISELLAYL</sequence>
<reference evidence="4 6" key="2">
    <citation type="journal article" date="2018" name="Plant J.">
        <title>The Physcomitrella patens chromosome-scale assembly reveals moss genome structure and evolution.</title>
        <authorList>
            <person name="Lang D."/>
            <person name="Ullrich K.K."/>
            <person name="Murat F."/>
            <person name="Fuchs J."/>
            <person name="Jenkins J."/>
            <person name="Haas F.B."/>
            <person name="Piednoel M."/>
            <person name="Gundlach H."/>
            <person name="Van Bel M."/>
            <person name="Meyberg R."/>
            <person name="Vives C."/>
            <person name="Morata J."/>
            <person name="Symeonidi A."/>
            <person name="Hiss M."/>
            <person name="Muchero W."/>
            <person name="Kamisugi Y."/>
            <person name="Saleh O."/>
            <person name="Blanc G."/>
            <person name="Decker E.L."/>
            <person name="van Gessel N."/>
            <person name="Grimwood J."/>
            <person name="Hayes R.D."/>
            <person name="Graham S.W."/>
            <person name="Gunter L.E."/>
            <person name="McDaniel S.F."/>
            <person name="Hoernstein S.N.W."/>
            <person name="Larsson A."/>
            <person name="Li F.W."/>
            <person name="Perroud P.F."/>
            <person name="Phillips J."/>
            <person name="Ranjan P."/>
            <person name="Rokshar D.S."/>
            <person name="Rothfels C.J."/>
            <person name="Schneider L."/>
            <person name="Shu S."/>
            <person name="Stevenson D.W."/>
            <person name="Thummler F."/>
            <person name="Tillich M."/>
            <person name="Villarreal Aguilar J.C."/>
            <person name="Widiez T."/>
            <person name="Wong G.K."/>
            <person name="Wymore A."/>
            <person name="Zhang Y."/>
            <person name="Zimmer A.D."/>
            <person name="Quatrano R.S."/>
            <person name="Mayer K.F.X."/>
            <person name="Goodstein D."/>
            <person name="Casacuberta J.M."/>
            <person name="Vandepoele K."/>
            <person name="Reski R."/>
            <person name="Cuming A.C."/>
            <person name="Tuskan G.A."/>
            <person name="Maumus F."/>
            <person name="Salse J."/>
            <person name="Schmutz J."/>
            <person name="Rensing S.A."/>
        </authorList>
    </citation>
    <scope>NUCLEOTIDE SEQUENCE [LARGE SCALE GENOMIC DNA]</scope>
    <source>
        <strain evidence="5 6">cv. Gransden 2004</strain>
    </source>
</reference>
<dbReference type="AlphaFoldDB" id="A0A2K1LBN1"/>
<reference evidence="5" key="3">
    <citation type="submission" date="2020-12" db="UniProtKB">
        <authorList>
            <consortium name="EnsemblPlants"/>
        </authorList>
    </citation>
    <scope>IDENTIFICATION</scope>
</reference>
<feature type="region of interest" description="Disordered" evidence="2">
    <location>
        <begin position="326"/>
        <end position="399"/>
    </location>
</feature>
<keyword evidence="6" id="KW-1185">Reference proteome</keyword>
<feature type="compositionally biased region" description="Basic and acidic residues" evidence="2">
    <location>
        <begin position="265"/>
        <end position="291"/>
    </location>
</feature>
<gene>
    <name evidence="5" type="primary">LOC112281052</name>
    <name evidence="4" type="ORF">PHYPA_001859</name>
</gene>
<feature type="compositionally biased region" description="Basic and acidic residues" evidence="2">
    <location>
        <begin position="328"/>
        <end position="337"/>
    </location>
</feature>
<feature type="region of interest" description="Disordered" evidence="2">
    <location>
        <begin position="201"/>
        <end position="296"/>
    </location>
</feature>
<dbReference type="Pfam" id="PF14389">
    <property type="entry name" value="Lzipper-MIP1"/>
    <property type="match status" value="1"/>
</dbReference>
<accession>A0A2K1LBN1</accession>
<feature type="domain" description="Ternary complex factor MIP1 leucine-zipper" evidence="3">
    <location>
        <begin position="59"/>
        <end position="137"/>
    </location>
</feature>
<dbReference type="EnsemblPlants" id="Pp3c1_40180V3.1">
    <property type="protein sequence ID" value="Pp3c1_40180V3.1"/>
    <property type="gene ID" value="Pp3c1_40180"/>
</dbReference>
<dbReference type="EMBL" id="ABEU02000001">
    <property type="protein sequence ID" value="PNR63433.1"/>
    <property type="molecule type" value="Genomic_DNA"/>
</dbReference>
<dbReference type="PANTHER" id="PTHR46248">
    <property type="entry name" value="EXPRESSED PROTEIN"/>
    <property type="match status" value="1"/>
</dbReference>
<feature type="compositionally biased region" description="Polar residues" evidence="2">
    <location>
        <begin position="209"/>
        <end position="240"/>
    </location>
</feature>
<feature type="coiled-coil region" evidence="1">
    <location>
        <begin position="109"/>
        <end position="136"/>
    </location>
</feature>
<evidence type="ECO:0000256" key="1">
    <source>
        <dbReference type="SAM" id="Coils"/>
    </source>
</evidence>
<evidence type="ECO:0000313" key="6">
    <source>
        <dbReference type="Proteomes" id="UP000006727"/>
    </source>
</evidence>
<reference evidence="4 6" key="1">
    <citation type="journal article" date="2008" name="Science">
        <title>The Physcomitrella genome reveals evolutionary insights into the conquest of land by plants.</title>
        <authorList>
            <person name="Rensing S."/>
            <person name="Lang D."/>
            <person name="Zimmer A."/>
            <person name="Terry A."/>
            <person name="Salamov A."/>
            <person name="Shapiro H."/>
            <person name="Nishiyama T."/>
            <person name="Perroud P.-F."/>
            <person name="Lindquist E."/>
            <person name="Kamisugi Y."/>
            <person name="Tanahashi T."/>
            <person name="Sakakibara K."/>
            <person name="Fujita T."/>
            <person name="Oishi K."/>
            <person name="Shin-I T."/>
            <person name="Kuroki Y."/>
            <person name="Toyoda A."/>
            <person name="Suzuki Y."/>
            <person name="Hashimoto A."/>
            <person name="Yamaguchi K."/>
            <person name="Sugano A."/>
            <person name="Kohara Y."/>
            <person name="Fujiyama A."/>
            <person name="Anterola A."/>
            <person name="Aoki S."/>
            <person name="Ashton N."/>
            <person name="Barbazuk W.B."/>
            <person name="Barker E."/>
            <person name="Bennetzen J."/>
            <person name="Bezanilla M."/>
            <person name="Blankenship R."/>
            <person name="Cho S.H."/>
            <person name="Dutcher S."/>
            <person name="Estelle M."/>
            <person name="Fawcett J.A."/>
            <person name="Gundlach H."/>
            <person name="Hanada K."/>
            <person name="Heyl A."/>
            <person name="Hicks K.A."/>
            <person name="Hugh J."/>
            <person name="Lohr M."/>
            <person name="Mayer K."/>
            <person name="Melkozernov A."/>
            <person name="Murata T."/>
            <person name="Nelson D."/>
            <person name="Pils B."/>
            <person name="Prigge M."/>
            <person name="Reiss B."/>
            <person name="Renner T."/>
            <person name="Rombauts S."/>
            <person name="Rushton P."/>
            <person name="Sanderfoot A."/>
            <person name="Schween G."/>
            <person name="Shiu S.-H."/>
            <person name="Stueber K."/>
            <person name="Theodoulou F.L."/>
            <person name="Tu H."/>
            <person name="Van de Peer Y."/>
            <person name="Verrier P.J."/>
            <person name="Waters E."/>
            <person name="Wood A."/>
            <person name="Yang L."/>
            <person name="Cove D."/>
            <person name="Cuming A."/>
            <person name="Hasebe M."/>
            <person name="Lucas S."/>
            <person name="Mishler D.B."/>
            <person name="Reski R."/>
            <person name="Grigoriev I."/>
            <person name="Quatrano R.S."/>
            <person name="Boore J.L."/>
        </authorList>
    </citation>
    <scope>NUCLEOTIDE SEQUENCE [LARGE SCALE GENOMIC DNA]</scope>
    <source>
        <strain evidence="5 6">cv. Gransden 2004</strain>
    </source>
</reference>